<dbReference type="GO" id="GO:0003677">
    <property type="term" value="F:DNA binding"/>
    <property type="evidence" value="ECO:0007669"/>
    <property type="project" value="InterPro"/>
</dbReference>
<dbReference type="InterPro" id="IPR036953">
    <property type="entry name" value="GreA/GreB_C_sf"/>
</dbReference>
<evidence type="ECO:0000259" key="1">
    <source>
        <dbReference type="Pfam" id="PF01272"/>
    </source>
</evidence>
<protein>
    <submittedName>
        <fullName evidence="2">Transcription elongation factor GreAB</fullName>
    </submittedName>
</protein>
<dbReference type="RefSeq" id="WP_126832241.1">
    <property type="nucleotide sequence ID" value="NZ_PIPT01000001.1"/>
</dbReference>
<evidence type="ECO:0000313" key="2">
    <source>
        <dbReference type="EMBL" id="RUO50674.1"/>
    </source>
</evidence>
<dbReference type="GO" id="GO:0070063">
    <property type="term" value="F:RNA polymerase binding"/>
    <property type="evidence" value="ECO:0007669"/>
    <property type="project" value="InterPro"/>
</dbReference>
<name>A0A432XPR6_9GAMM</name>
<keyword evidence="2" id="KW-0251">Elongation factor</keyword>
<feature type="domain" description="Transcription elongation factor GreA/GreB C-terminal" evidence="1">
    <location>
        <begin position="49"/>
        <end position="122"/>
    </location>
</feature>
<dbReference type="Pfam" id="PF01272">
    <property type="entry name" value="GreA_GreB"/>
    <property type="match status" value="1"/>
</dbReference>
<organism evidence="2 3">
    <name type="scientific">Pseudidiomarina aquimaris</name>
    <dbReference type="NCBI Taxonomy" id="641841"/>
    <lineage>
        <taxon>Bacteria</taxon>
        <taxon>Pseudomonadati</taxon>
        <taxon>Pseudomonadota</taxon>
        <taxon>Gammaproteobacteria</taxon>
        <taxon>Alteromonadales</taxon>
        <taxon>Idiomarinaceae</taxon>
        <taxon>Pseudidiomarina</taxon>
    </lineage>
</organism>
<dbReference type="InterPro" id="IPR001437">
    <property type="entry name" value="Tscrpt_elong_fac_GreA/B_C"/>
</dbReference>
<dbReference type="Gene3D" id="3.10.50.30">
    <property type="entry name" value="Transcription elongation factor, GreA/GreB, C-terminal domain"/>
    <property type="match status" value="1"/>
</dbReference>
<dbReference type="OrthoDB" id="192847at2"/>
<evidence type="ECO:0000313" key="3">
    <source>
        <dbReference type="Proteomes" id="UP000286678"/>
    </source>
</evidence>
<keyword evidence="3" id="KW-1185">Reference proteome</keyword>
<comment type="caution">
    <text evidence="2">The sequence shown here is derived from an EMBL/GenBank/DDBJ whole genome shotgun (WGS) entry which is preliminary data.</text>
</comment>
<dbReference type="GO" id="GO:0032784">
    <property type="term" value="P:regulation of DNA-templated transcription elongation"/>
    <property type="evidence" value="ECO:0007669"/>
    <property type="project" value="InterPro"/>
</dbReference>
<accession>A0A432XPR6</accession>
<dbReference type="GO" id="GO:0003746">
    <property type="term" value="F:translation elongation factor activity"/>
    <property type="evidence" value="ECO:0007669"/>
    <property type="project" value="UniProtKB-KW"/>
</dbReference>
<dbReference type="InterPro" id="IPR023459">
    <property type="entry name" value="Tscrpt_elong_fac_GreA/B_fam"/>
</dbReference>
<dbReference type="Proteomes" id="UP000286678">
    <property type="component" value="Unassembled WGS sequence"/>
</dbReference>
<dbReference type="PANTHER" id="PTHR30437">
    <property type="entry name" value="TRANSCRIPTION ELONGATION FACTOR GREA"/>
    <property type="match status" value="1"/>
</dbReference>
<dbReference type="AlphaFoldDB" id="A0A432XPR6"/>
<dbReference type="Gene3D" id="1.10.286.20">
    <property type="match status" value="1"/>
</dbReference>
<dbReference type="PANTHER" id="PTHR30437:SF5">
    <property type="entry name" value="REGULATOR OF NUCLEOSIDE DIPHOSPHATE KINASE"/>
    <property type="match status" value="1"/>
</dbReference>
<dbReference type="EMBL" id="PIPT01000001">
    <property type="protein sequence ID" value="RUO50674.1"/>
    <property type="molecule type" value="Genomic_DNA"/>
</dbReference>
<reference evidence="3" key="1">
    <citation type="journal article" date="2018" name="Front. Microbiol.">
        <title>Genome-Based Analysis Reveals the Taxonomy and Diversity of the Family Idiomarinaceae.</title>
        <authorList>
            <person name="Liu Y."/>
            <person name="Lai Q."/>
            <person name="Shao Z."/>
        </authorList>
    </citation>
    <scope>NUCLEOTIDE SEQUENCE [LARGE SCALE GENOMIC DNA]</scope>
    <source>
        <strain evidence="3">SW15</strain>
    </source>
</reference>
<proteinExistence type="predicted"/>
<dbReference type="SUPFAM" id="SSF54534">
    <property type="entry name" value="FKBP-like"/>
    <property type="match status" value="1"/>
</dbReference>
<gene>
    <name evidence="2" type="ORF">CWE21_00790</name>
</gene>
<keyword evidence="2" id="KW-0648">Protein biosynthesis</keyword>
<sequence length="134" mass="14472">MTKPEIILTQRDLDAIEMGLVDATLTPEFIDALETELARAKIVKPADLPDDCVALNQQVTFRVVDTDKVFTRTLVVPGKAPNAADNLSIFAPLGAALIGLSVGQRITWQTNRGLQTVEVLGVAASRNQQMDNVS</sequence>
<dbReference type="GO" id="GO:0006354">
    <property type="term" value="P:DNA-templated transcription elongation"/>
    <property type="evidence" value="ECO:0007669"/>
    <property type="project" value="TreeGrafter"/>
</dbReference>
<dbReference type="NCBIfam" id="NF004396">
    <property type="entry name" value="PRK05753.1"/>
    <property type="match status" value="1"/>
</dbReference>